<dbReference type="InterPro" id="IPR043168">
    <property type="entry name" value="DegV_C"/>
</dbReference>
<dbReference type="NCBIfam" id="TIGR00762">
    <property type="entry name" value="DegV"/>
    <property type="match status" value="1"/>
</dbReference>
<dbReference type="Gene3D" id="3.30.1180.10">
    <property type="match status" value="1"/>
</dbReference>
<dbReference type="InterPro" id="IPR003797">
    <property type="entry name" value="DegV"/>
</dbReference>
<dbReference type="Proteomes" id="UP000824175">
    <property type="component" value="Unassembled WGS sequence"/>
</dbReference>
<dbReference type="GO" id="GO:0008289">
    <property type="term" value="F:lipid binding"/>
    <property type="evidence" value="ECO:0007669"/>
    <property type="project" value="UniProtKB-KW"/>
</dbReference>
<dbReference type="Gene3D" id="3.40.50.10170">
    <property type="match status" value="1"/>
</dbReference>
<reference evidence="2" key="2">
    <citation type="journal article" date="2021" name="PeerJ">
        <title>Extensive microbial diversity within the chicken gut microbiome revealed by metagenomics and culture.</title>
        <authorList>
            <person name="Gilroy R."/>
            <person name="Ravi A."/>
            <person name="Getino M."/>
            <person name="Pursley I."/>
            <person name="Horton D.L."/>
            <person name="Alikhan N.F."/>
            <person name="Baker D."/>
            <person name="Gharbi K."/>
            <person name="Hall N."/>
            <person name="Watson M."/>
            <person name="Adriaenssens E.M."/>
            <person name="Foster-Nyarko E."/>
            <person name="Jarju S."/>
            <person name="Secka A."/>
            <person name="Antonio M."/>
            <person name="Oren A."/>
            <person name="Chaudhuri R.R."/>
            <person name="La Ragione R."/>
            <person name="Hildebrand F."/>
            <person name="Pallen M.J."/>
        </authorList>
    </citation>
    <scope>NUCLEOTIDE SEQUENCE</scope>
    <source>
        <strain evidence="2">CHK195-11698</strain>
    </source>
</reference>
<dbReference type="PROSITE" id="PS51482">
    <property type="entry name" value="DEGV"/>
    <property type="match status" value="1"/>
</dbReference>
<dbReference type="SUPFAM" id="SSF82549">
    <property type="entry name" value="DAK1/DegV-like"/>
    <property type="match status" value="1"/>
</dbReference>
<dbReference type="InterPro" id="IPR050270">
    <property type="entry name" value="DegV_domain_contain"/>
</dbReference>
<sequence length="281" mass="30880">MVKIITDTSSLYSPEEGRKLGFDVMCLNVYVDGKSYREYTDISTADFLELVKQGHLPSSSQPAIGAVMELYEAYADEEVVVISMADGLSGTYQSALGAKDGLDNSTNIHVINSRTLCGPHRYLVDVAVQMAKEGCSASEIINQLMILMDTTRSFLLPQDFDFLKRGGRLTPLAAKLGGLLKIQPVMTQTEDGMRLEKFSVARTFMGGVQNVLKVFSQETHPEACRLYITHAGVPAQAQKVQDLFLKHYPDLHIEVLELSPVFITQGGPGCLAIQWIADKDA</sequence>
<dbReference type="EMBL" id="DVMJ01000007">
    <property type="protein sequence ID" value="HIU12631.1"/>
    <property type="molecule type" value="Genomic_DNA"/>
</dbReference>
<reference evidence="2" key="1">
    <citation type="submission" date="2020-10" db="EMBL/GenBank/DDBJ databases">
        <authorList>
            <person name="Gilroy R."/>
        </authorList>
    </citation>
    <scope>NUCLEOTIDE SEQUENCE</scope>
    <source>
        <strain evidence="2">CHK195-11698</strain>
    </source>
</reference>
<organism evidence="2 3">
    <name type="scientific">Candidatus Fimiplasma intestinipullorum</name>
    <dbReference type="NCBI Taxonomy" id="2840825"/>
    <lineage>
        <taxon>Bacteria</taxon>
        <taxon>Bacillati</taxon>
        <taxon>Bacillota</taxon>
        <taxon>Clostridia</taxon>
        <taxon>Eubacteriales</taxon>
        <taxon>Candidatus Fimiplasma</taxon>
    </lineage>
</organism>
<keyword evidence="1" id="KW-0446">Lipid-binding</keyword>
<dbReference type="AlphaFoldDB" id="A0A9D1HM44"/>
<gene>
    <name evidence="2" type="ORF">IAD15_00950</name>
</gene>
<name>A0A9D1HM44_9FIRM</name>
<evidence type="ECO:0000313" key="2">
    <source>
        <dbReference type="EMBL" id="HIU12631.1"/>
    </source>
</evidence>
<comment type="caution">
    <text evidence="2">The sequence shown here is derived from an EMBL/GenBank/DDBJ whole genome shotgun (WGS) entry which is preliminary data.</text>
</comment>
<dbReference type="PANTHER" id="PTHR33434:SF2">
    <property type="entry name" value="FATTY ACID-BINDING PROTEIN TM_1468"/>
    <property type="match status" value="1"/>
</dbReference>
<evidence type="ECO:0000313" key="3">
    <source>
        <dbReference type="Proteomes" id="UP000824175"/>
    </source>
</evidence>
<accession>A0A9D1HM44</accession>
<evidence type="ECO:0000256" key="1">
    <source>
        <dbReference type="ARBA" id="ARBA00023121"/>
    </source>
</evidence>
<proteinExistence type="predicted"/>
<dbReference type="Pfam" id="PF02645">
    <property type="entry name" value="DegV"/>
    <property type="match status" value="1"/>
</dbReference>
<dbReference type="PANTHER" id="PTHR33434">
    <property type="entry name" value="DEGV DOMAIN-CONTAINING PROTEIN DR_1986-RELATED"/>
    <property type="match status" value="1"/>
</dbReference>
<protein>
    <submittedName>
        <fullName evidence="2">DegV family protein</fullName>
    </submittedName>
</protein>